<evidence type="ECO:0000256" key="6">
    <source>
        <dbReference type="ARBA" id="ARBA00022955"/>
    </source>
</evidence>
<reference evidence="15" key="3">
    <citation type="journal article" date="2018" name="Mol. Plant Microbe Interact.">
        <title>Genome sequence resources for the wheat stripe rust pathogen (Puccinia striiformis f. sp. tritici) and the barley stripe rust pathogen (Puccinia striiformis f. sp. hordei).</title>
        <authorList>
            <person name="Xia C."/>
            <person name="Wang M."/>
            <person name="Yin C."/>
            <person name="Cornejo O.E."/>
            <person name="Hulbert S.H."/>
            <person name="Chen X."/>
        </authorList>
    </citation>
    <scope>NUCLEOTIDE SEQUENCE [LARGE SCALE GENOMIC DNA]</scope>
    <source>
        <strain evidence="15">93TX-2</strain>
    </source>
</reference>
<organism evidence="14 15">
    <name type="scientific">Puccinia striiformis</name>
    <dbReference type="NCBI Taxonomy" id="27350"/>
    <lineage>
        <taxon>Eukaryota</taxon>
        <taxon>Fungi</taxon>
        <taxon>Dikarya</taxon>
        <taxon>Basidiomycota</taxon>
        <taxon>Pucciniomycotina</taxon>
        <taxon>Pucciniomycetes</taxon>
        <taxon>Pucciniales</taxon>
        <taxon>Pucciniaceae</taxon>
        <taxon>Puccinia</taxon>
    </lineage>
</organism>
<evidence type="ECO:0000256" key="9">
    <source>
        <dbReference type="ARBA" id="ARBA00023098"/>
    </source>
</evidence>
<dbReference type="Pfam" id="PF03694">
    <property type="entry name" value="Erg28"/>
    <property type="match status" value="1"/>
</dbReference>
<feature type="transmembrane region" description="Helical" evidence="13">
    <location>
        <begin position="125"/>
        <end position="143"/>
    </location>
</feature>
<keyword evidence="4 13" id="KW-0812">Transmembrane</keyword>
<evidence type="ECO:0000256" key="2">
    <source>
        <dbReference type="ARBA" id="ARBA00005377"/>
    </source>
</evidence>
<evidence type="ECO:0008006" key="16">
    <source>
        <dbReference type="Google" id="ProtNLM"/>
    </source>
</evidence>
<sequence>MRWESLKARWPGDLVTPILGGLPPHPGWLPKWMILIAAVSILNGIQNYFSLTGARKVYNRRADCVTALQSRNFGTWTITAGVVRLYASYNISNPGLYHLAIGTYAIALSHFMMEALVYKTTGKGVIPPFIVASVSLGWMIVQYNHYIL</sequence>
<keyword evidence="7 13" id="KW-1133">Transmembrane helix</keyword>
<keyword evidence="9" id="KW-0443">Lipid metabolism</keyword>
<evidence type="ECO:0000256" key="8">
    <source>
        <dbReference type="ARBA" id="ARBA00023011"/>
    </source>
</evidence>
<keyword evidence="5" id="KW-0256">Endoplasmic reticulum</keyword>
<keyword evidence="12" id="KW-0753">Steroid metabolism</keyword>
<evidence type="ECO:0000256" key="11">
    <source>
        <dbReference type="ARBA" id="ARBA00023166"/>
    </source>
</evidence>
<proteinExistence type="inferred from homology"/>
<feature type="transmembrane region" description="Helical" evidence="13">
    <location>
        <begin position="32"/>
        <end position="51"/>
    </location>
</feature>
<feature type="transmembrane region" description="Helical" evidence="13">
    <location>
        <begin position="95"/>
        <end position="113"/>
    </location>
</feature>
<feature type="transmembrane region" description="Helical" evidence="13">
    <location>
        <begin position="72"/>
        <end position="89"/>
    </location>
</feature>
<keyword evidence="3" id="KW-0444">Lipid biosynthesis</keyword>
<keyword evidence="15" id="KW-1185">Reference proteome</keyword>
<evidence type="ECO:0000256" key="13">
    <source>
        <dbReference type="SAM" id="Phobius"/>
    </source>
</evidence>
<evidence type="ECO:0000256" key="5">
    <source>
        <dbReference type="ARBA" id="ARBA00022824"/>
    </source>
</evidence>
<keyword evidence="11" id="KW-1207">Sterol metabolism</keyword>
<evidence type="ECO:0000256" key="7">
    <source>
        <dbReference type="ARBA" id="ARBA00022989"/>
    </source>
</evidence>
<dbReference type="InterPro" id="IPR005352">
    <property type="entry name" value="Erg28"/>
</dbReference>
<dbReference type="EMBL" id="PKSM01000181">
    <property type="protein sequence ID" value="POW04668.1"/>
    <property type="molecule type" value="Genomic_DNA"/>
</dbReference>
<dbReference type="GO" id="GO:0030674">
    <property type="term" value="F:protein-macromolecule adaptor activity"/>
    <property type="evidence" value="ECO:0007669"/>
    <property type="project" value="TreeGrafter"/>
</dbReference>
<keyword evidence="10 13" id="KW-0472">Membrane</keyword>
<evidence type="ECO:0000256" key="12">
    <source>
        <dbReference type="ARBA" id="ARBA00023221"/>
    </source>
</evidence>
<comment type="caution">
    <text evidence="14">The sequence shown here is derived from an EMBL/GenBank/DDBJ whole genome shotgun (WGS) entry which is preliminary data.</text>
</comment>
<dbReference type="PANTHER" id="PTHR15451">
    <property type="entry name" value="ERGOSTEROL BIOSYNTHETIC PROTEIN 28-RELATED"/>
    <property type="match status" value="1"/>
</dbReference>
<name>A0A2S4V5A6_9BASI</name>
<reference evidence="15" key="2">
    <citation type="journal article" date="2018" name="BMC Genomics">
        <title>Genomic insights into host adaptation between the wheat stripe rust pathogen (Puccinia striiformis f. sp. tritici) and the barley stripe rust pathogen (Puccinia striiformis f. sp. hordei).</title>
        <authorList>
            <person name="Xia C."/>
            <person name="Wang M."/>
            <person name="Yin C."/>
            <person name="Cornejo O.E."/>
            <person name="Hulbert S.H."/>
            <person name="Chen X."/>
        </authorList>
    </citation>
    <scope>NUCLEOTIDE SEQUENCE [LARGE SCALE GENOMIC DNA]</scope>
    <source>
        <strain evidence="15">93TX-2</strain>
    </source>
</reference>
<evidence type="ECO:0000256" key="3">
    <source>
        <dbReference type="ARBA" id="ARBA00022516"/>
    </source>
</evidence>
<comment type="similarity">
    <text evidence="2">Belongs to the ERG28 family.</text>
</comment>
<keyword evidence="8" id="KW-0756">Sterol biosynthesis</keyword>
<dbReference type="VEuPathDB" id="FungiDB:PSHT_11138"/>
<evidence type="ECO:0000313" key="15">
    <source>
        <dbReference type="Proteomes" id="UP000238274"/>
    </source>
</evidence>
<gene>
    <name evidence="14" type="ORF">PSHT_11138</name>
</gene>
<dbReference type="AlphaFoldDB" id="A0A2S4V5A6"/>
<dbReference type="GO" id="GO:0016126">
    <property type="term" value="P:sterol biosynthetic process"/>
    <property type="evidence" value="ECO:0007669"/>
    <property type="project" value="UniProtKB-KW"/>
</dbReference>
<keyword evidence="6" id="KW-0752">Steroid biosynthesis</keyword>
<comment type="subcellular location">
    <subcellularLocation>
        <location evidence="1">Endoplasmic reticulum membrane</location>
        <topology evidence="1">Multi-pass membrane protein</topology>
    </subcellularLocation>
</comment>
<evidence type="ECO:0000256" key="1">
    <source>
        <dbReference type="ARBA" id="ARBA00004477"/>
    </source>
</evidence>
<evidence type="ECO:0000256" key="10">
    <source>
        <dbReference type="ARBA" id="ARBA00023136"/>
    </source>
</evidence>
<protein>
    <recommendedName>
        <fullName evidence="16">Ergosterol biosynthesis protein</fullName>
    </recommendedName>
</protein>
<dbReference type="Proteomes" id="UP000238274">
    <property type="component" value="Unassembled WGS sequence"/>
</dbReference>
<dbReference type="OrthoDB" id="6485510at2759"/>
<dbReference type="VEuPathDB" id="FungiDB:PSTT_13766"/>
<accession>A0A2S4V5A6</accession>
<reference evidence="14 15" key="1">
    <citation type="submission" date="2017-12" db="EMBL/GenBank/DDBJ databases">
        <title>Gene loss provides genomic basis for host adaptation in cereal stripe rust fungi.</title>
        <authorList>
            <person name="Xia C."/>
        </authorList>
    </citation>
    <scope>NUCLEOTIDE SEQUENCE [LARGE SCALE GENOMIC DNA]</scope>
    <source>
        <strain evidence="14 15">93TX-2</strain>
    </source>
</reference>
<dbReference type="PANTHER" id="PTHR15451:SF19">
    <property type="entry name" value="ERGOSTEROL BIOSYNTHETIC PROTEIN 28 HOMOLOG"/>
    <property type="match status" value="1"/>
</dbReference>
<dbReference type="GO" id="GO:0005789">
    <property type="term" value="C:endoplasmic reticulum membrane"/>
    <property type="evidence" value="ECO:0007669"/>
    <property type="project" value="UniProtKB-SubCell"/>
</dbReference>
<evidence type="ECO:0000256" key="4">
    <source>
        <dbReference type="ARBA" id="ARBA00022692"/>
    </source>
</evidence>
<evidence type="ECO:0000313" key="14">
    <source>
        <dbReference type="EMBL" id="POW04668.1"/>
    </source>
</evidence>